<accession>A0A386H0R7</accession>
<dbReference type="RefSeq" id="WP_119969876.1">
    <property type="nucleotide sequence ID" value="NZ_CP032416.1"/>
</dbReference>
<evidence type="ECO:0000313" key="1">
    <source>
        <dbReference type="EMBL" id="AYD39165.1"/>
    </source>
</evidence>
<dbReference type="GO" id="GO:0042601">
    <property type="term" value="C:endospore-forming forespore"/>
    <property type="evidence" value="ECO:0007669"/>
    <property type="project" value="TreeGrafter"/>
</dbReference>
<organism evidence="1 2">
    <name type="scientific">Clostridium fermenticellae</name>
    <dbReference type="NCBI Taxonomy" id="2068654"/>
    <lineage>
        <taxon>Bacteria</taxon>
        <taxon>Bacillati</taxon>
        <taxon>Bacillota</taxon>
        <taxon>Clostridia</taxon>
        <taxon>Eubacteriales</taxon>
        <taxon>Clostridiaceae</taxon>
        <taxon>Clostridium</taxon>
    </lineage>
</organism>
<dbReference type="InterPro" id="IPR047175">
    <property type="entry name" value="CotS-like"/>
</dbReference>
<keyword evidence="1" id="KW-0946">Virion</keyword>
<dbReference type="KEGG" id="cfer:D4Z93_00745"/>
<dbReference type="PANTHER" id="PTHR39179:SF1">
    <property type="entry name" value="SPORE COAT PROTEIN I"/>
    <property type="match status" value="1"/>
</dbReference>
<keyword evidence="1" id="KW-0167">Capsid protein</keyword>
<reference evidence="1 2" key="1">
    <citation type="journal article" date="2019" name="Int. J. Syst. Evol. Microbiol.">
        <title>Clostridium fermenticellae sp. nov., isolated from the mud in a fermentation cellar for the production of the Chinese liquor, baijiu.</title>
        <authorList>
            <person name="Xu P.X."/>
            <person name="Chai L.J."/>
            <person name="Qiu T."/>
            <person name="Zhang X.J."/>
            <person name="Lu Z.M."/>
            <person name="Xiao C."/>
            <person name="Wang S.T."/>
            <person name="Shen C.H."/>
            <person name="Shi J.S."/>
            <person name="Xu Z.H."/>
        </authorList>
    </citation>
    <scope>NUCLEOTIDE SEQUENCE [LARGE SCALE GENOMIC DNA]</scope>
    <source>
        <strain evidence="1 2">JN500901</strain>
    </source>
</reference>
<gene>
    <name evidence="1" type="ORF">D4Z93_00745</name>
</gene>
<proteinExistence type="predicted"/>
<dbReference type="EMBL" id="CP032416">
    <property type="protein sequence ID" value="AYD39165.1"/>
    <property type="molecule type" value="Genomic_DNA"/>
</dbReference>
<dbReference type="PANTHER" id="PTHR39179">
    <property type="entry name" value="SPORE COAT PROTEIN I"/>
    <property type="match status" value="1"/>
</dbReference>
<evidence type="ECO:0000313" key="2">
    <source>
        <dbReference type="Proteomes" id="UP000266301"/>
    </source>
</evidence>
<sequence length="251" mass="29907">MFKDTTWAFTEYLNLKNIECTENLNIPEIIDNRIIESQVYAIAEFNIRTLGYDEDMNKKLKSNVGNIIERNKIYIKRLKRFLNKLKEKRPKSEFENKLYKNGLECLDRGSKCIDIIYQSDYIGLIKRSMYRKEVCLGSTYYNNLNIDADGKIRIRSLEKCCYDMVETDIVYFLNKLKKMDSKVNLVKLIDDFCNMESLDKRSFKFISALLSYPYYSMKYYNKFIINAEDYSELKSLKSLSRAIKKDRYNLI</sequence>
<dbReference type="Gene3D" id="3.90.1200.10">
    <property type="match status" value="1"/>
</dbReference>
<protein>
    <submittedName>
        <fullName evidence="1">Spore coat protein</fullName>
    </submittedName>
</protein>
<dbReference type="AlphaFoldDB" id="A0A386H0R7"/>
<dbReference type="Proteomes" id="UP000266301">
    <property type="component" value="Chromosome"/>
</dbReference>
<dbReference type="OrthoDB" id="1928514at2"/>
<name>A0A386H0R7_9CLOT</name>
<keyword evidence="2" id="KW-1185">Reference proteome</keyword>